<evidence type="ECO:0000313" key="6">
    <source>
        <dbReference type="Proteomes" id="UP000010809"/>
    </source>
</evidence>
<feature type="domain" description="Soluble ligand binding" evidence="4">
    <location>
        <begin position="242"/>
        <end position="286"/>
    </location>
</feature>
<dbReference type="Gene3D" id="3.30.1950.10">
    <property type="entry name" value="wza like domain"/>
    <property type="match status" value="1"/>
</dbReference>
<dbReference type="Pfam" id="PF10531">
    <property type="entry name" value="SLBB"/>
    <property type="match status" value="2"/>
</dbReference>
<organism evidence="5 6">
    <name type="scientific">Thioalkalivibrio nitratireducens (strain DSM 14787 / UNIQEM 213 / ALEN2)</name>
    <dbReference type="NCBI Taxonomy" id="1255043"/>
    <lineage>
        <taxon>Bacteria</taxon>
        <taxon>Pseudomonadati</taxon>
        <taxon>Pseudomonadota</taxon>
        <taxon>Gammaproteobacteria</taxon>
        <taxon>Chromatiales</taxon>
        <taxon>Ectothiorhodospiraceae</taxon>
        <taxon>Thioalkalivibrio</taxon>
    </lineage>
</organism>
<proteinExistence type="predicted"/>
<dbReference type="HOGENOM" id="CLU_038343_0_1_6"/>
<protein>
    <submittedName>
        <fullName evidence="5">Polysaccharide biosynthesis/export protein</fullName>
    </submittedName>
</protein>
<dbReference type="InterPro" id="IPR003715">
    <property type="entry name" value="Poly_export_N"/>
</dbReference>
<name>L0DTY0_THIND</name>
<feature type="domain" description="Polysaccharide export protein N-terminal" evidence="3">
    <location>
        <begin position="75"/>
        <end position="145"/>
    </location>
</feature>
<accession>L0DTY0</accession>
<keyword evidence="1 2" id="KW-0732">Signal</keyword>
<evidence type="ECO:0000259" key="4">
    <source>
        <dbReference type="Pfam" id="PF10531"/>
    </source>
</evidence>
<feature type="domain" description="Soluble ligand binding" evidence="4">
    <location>
        <begin position="153"/>
        <end position="196"/>
    </location>
</feature>
<dbReference type="Gene3D" id="3.10.560.10">
    <property type="entry name" value="Outer membrane lipoprotein wza domain like"/>
    <property type="match status" value="1"/>
</dbReference>
<dbReference type="KEGG" id="tni:TVNIR_1383"/>
<dbReference type="InterPro" id="IPR049712">
    <property type="entry name" value="Poly_export"/>
</dbReference>
<evidence type="ECO:0000256" key="2">
    <source>
        <dbReference type="SAM" id="SignalP"/>
    </source>
</evidence>
<dbReference type="PANTHER" id="PTHR33619:SF3">
    <property type="entry name" value="POLYSACCHARIDE EXPORT PROTEIN GFCE-RELATED"/>
    <property type="match status" value="1"/>
</dbReference>
<dbReference type="PATRIC" id="fig|1255043.3.peg.1400"/>
<dbReference type="GO" id="GO:0015159">
    <property type="term" value="F:polysaccharide transmembrane transporter activity"/>
    <property type="evidence" value="ECO:0007669"/>
    <property type="project" value="InterPro"/>
</dbReference>
<sequence length="348" mass="37148">MNGLVCFPSAARVLALAFLAMVVLMTGCASHPSSNGEASSAADFQQQVANEARIQDVNEQLLALAAESGIGGGVYRVGAEDQIQVDIFGVPELSREYRVDGSGRIMMPLIGAVAVSGLTLDELEAVVAEKYGESYLRSPQVSARVTEFRSQQFTVVGAVSNPRVYSVSRQTTLIEALAMAGGVTDAAGDTIYLTDRVRDPESGALRVRTLLVPVDDLMRHASENNVALGESALINVPRGGFVYVEGAVNRPGAFAQRGNTTVLKALAEAGGLKFEANKSSMRILRRSIDSGTWEHLEVNYAEIRDNPDLDMPLENGDVVVVETDGFKAGWAGFWRNAAGLALLGFRPL</sequence>
<evidence type="ECO:0000259" key="3">
    <source>
        <dbReference type="Pfam" id="PF02563"/>
    </source>
</evidence>
<dbReference type="EMBL" id="CP003989">
    <property type="protein sequence ID" value="AGA33054.1"/>
    <property type="molecule type" value="Genomic_DNA"/>
</dbReference>
<dbReference type="PANTHER" id="PTHR33619">
    <property type="entry name" value="POLYSACCHARIDE EXPORT PROTEIN GFCE-RELATED"/>
    <property type="match status" value="1"/>
</dbReference>
<feature type="chain" id="PRO_5003941115" evidence="2">
    <location>
        <begin position="30"/>
        <end position="348"/>
    </location>
</feature>
<dbReference type="RefSeq" id="WP_015258190.1">
    <property type="nucleotide sequence ID" value="NC_019902.2"/>
</dbReference>
<dbReference type="Proteomes" id="UP000010809">
    <property type="component" value="Chromosome"/>
</dbReference>
<evidence type="ECO:0000313" key="5">
    <source>
        <dbReference type="EMBL" id="AGA33054.1"/>
    </source>
</evidence>
<gene>
    <name evidence="5" type="primary">wza [H]</name>
    <name evidence="5" type="ordered locus">TVNIR_1383</name>
</gene>
<dbReference type="eggNOG" id="COG1596">
    <property type="taxonomic scope" value="Bacteria"/>
</dbReference>
<dbReference type="STRING" id="1255043.TVNIR_1383"/>
<dbReference type="InterPro" id="IPR019554">
    <property type="entry name" value="Soluble_ligand-bd"/>
</dbReference>
<dbReference type="Pfam" id="PF02563">
    <property type="entry name" value="Poly_export"/>
    <property type="match status" value="1"/>
</dbReference>
<feature type="signal peptide" evidence="2">
    <location>
        <begin position="1"/>
        <end position="29"/>
    </location>
</feature>
<dbReference type="OrthoDB" id="9808948at2"/>
<reference evidence="5" key="1">
    <citation type="submission" date="2015-12" db="EMBL/GenBank/DDBJ databases">
        <authorList>
            <person name="Tikhonova T.V."/>
            <person name="Pavlov A.R."/>
            <person name="Beletsky A.V."/>
            <person name="Mardanov A.V."/>
            <person name="Sorokin D.Y."/>
            <person name="Ravin N.V."/>
            <person name="Popov V.O."/>
        </authorList>
    </citation>
    <scope>NUCLEOTIDE SEQUENCE</scope>
    <source>
        <strain evidence="5">DSM 14787</strain>
    </source>
</reference>
<dbReference type="AlphaFoldDB" id="L0DTY0"/>
<evidence type="ECO:0000256" key="1">
    <source>
        <dbReference type="ARBA" id="ARBA00022729"/>
    </source>
</evidence>
<keyword evidence="6" id="KW-1185">Reference proteome</keyword>